<accession>A0A2T2NV75</accession>
<feature type="region of interest" description="Disordered" evidence="12">
    <location>
        <begin position="523"/>
        <end position="545"/>
    </location>
</feature>
<dbReference type="FunFam" id="3.30.870.10:FF:000038">
    <property type="entry name" value="Probable tyrosyl-DNA phosphodiesterase"/>
    <property type="match status" value="1"/>
</dbReference>
<evidence type="ECO:0000256" key="10">
    <source>
        <dbReference type="PIRSR" id="PIRSR610347-2"/>
    </source>
</evidence>
<comment type="similarity">
    <text evidence="2">Belongs to the tyrosyl-DNA phosphodiesterase family.</text>
</comment>
<name>A0A2T2NV75_CORCC</name>
<evidence type="ECO:0000256" key="7">
    <source>
        <dbReference type="ARBA" id="ARBA00023204"/>
    </source>
</evidence>
<dbReference type="GO" id="GO:0017005">
    <property type="term" value="F:3'-tyrosyl-DNA phosphodiesterase activity"/>
    <property type="evidence" value="ECO:0007669"/>
    <property type="project" value="TreeGrafter"/>
</dbReference>
<keyword evidence="8" id="KW-0539">Nucleus</keyword>
<reference evidence="13 14" key="1">
    <citation type="journal article" date="2018" name="Front. Microbiol.">
        <title>Genome-Wide Analysis of Corynespora cassiicola Leaf Fall Disease Putative Effectors.</title>
        <authorList>
            <person name="Lopez D."/>
            <person name="Ribeiro S."/>
            <person name="Label P."/>
            <person name="Fumanal B."/>
            <person name="Venisse J.S."/>
            <person name="Kohler A."/>
            <person name="de Oliveira R.R."/>
            <person name="Labutti K."/>
            <person name="Lipzen A."/>
            <person name="Lail K."/>
            <person name="Bauer D."/>
            <person name="Ohm R.A."/>
            <person name="Barry K.W."/>
            <person name="Spatafora J."/>
            <person name="Grigoriev I.V."/>
            <person name="Martin F.M."/>
            <person name="Pujade-Renaud V."/>
        </authorList>
    </citation>
    <scope>NUCLEOTIDE SEQUENCE [LARGE SCALE GENOMIC DNA]</scope>
    <source>
        <strain evidence="13 14">Philippines</strain>
    </source>
</reference>
<evidence type="ECO:0000256" key="2">
    <source>
        <dbReference type="ARBA" id="ARBA00010205"/>
    </source>
</evidence>
<evidence type="ECO:0000313" key="14">
    <source>
        <dbReference type="Proteomes" id="UP000240883"/>
    </source>
</evidence>
<comment type="subcellular location">
    <subcellularLocation>
        <location evidence="1">Nucleus</location>
    </subcellularLocation>
</comment>
<feature type="binding site" evidence="10">
    <location>
        <position position="195"/>
    </location>
    <ligand>
        <name>substrate</name>
    </ligand>
</feature>
<dbReference type="STRING" id="1448308.A0A2T2NV75"/>
<dbReference type="GO" id="GO:0004527">
    <property type="term" value="F:exonuclease activity"/>
    <property type="evidence" value="ECO:0007669"/>
    <property type="project" value="UniProtKB-KW"/>
</dbReference>
<feature type="binding site" evidence="10">
    <location>
        <position position="450"/>
    </location>
    <ligand>
        <name>substrate</name>
    </ligand>
</feature>
<evidence type="ECO:0000256" key="11">
    <source>
        <dbReference type="PIRSR" id="PIRSR610347-3"/>
    </source>
</evidence>
<dbReference type="Pfam" id="PF06087">
    <property type="entry name" value="Tyr-DNA_phospho"/>
    <property type="match status" value="1"/>
</dbReference>
<protein>
    <submittedName>
        <fullName evidence="13">Phospholipase D/nuclease</fullName>
    </submittedName>
</protein>
<gene>
    <name evidence="13" type="ORF">BS50DRAFT_491183</name>
</gene>
<evidence type="ECO:0000256" key="6">
    <source>
        <dbReference type="ARBA" id="ARBA00022839"/>
    </source>
</evidence>
<dbReference type="SUPFAM" id="SSF56024">
    <property type="entry name" value="Phospholipase D/nuclease"/>
    <property type="match status" value="2"/>
</dbReference>
<keyword evidence="5" id="KW-0378">Hydrolase</keyword>
<evidence type="ECO:0000256" key="4">
    <source>
        <dbReference type="ARBA" id="ARBA00022763"/>
    </source>
</evidence>
<organism evidence="13 14">
    <name type="scientific">Corynespora cassiicola Philippines</name>
    <dbReference type="NCBI Taxonomy" id="1448308"/>
    <lineage>
        <taxon>Eukaryota</taxon>
        <taxon>Fungi</taxon>
        <taxon>Dikarya</taxon>
        <taxon>Ascomycota</taxon>
        <taxon>Pezizomycotina</taxon>
        <taxon>Dothideomycetes</taxon>
        <taxon>Pleosporomycetidae</taxon>
        <taxon>Pleosporales</taxon>
        <taxon>Corynesporascaceae</taxon>
        <taxon>Corynespora</taxon>
    </lineage>
</organism>
<keyword evidence="6" id="KW-0269">Exonuclease</keyword>
<dbReference type="GO" id="GO:0003697">
    <property type="term" value="F:single-stranded DNA binding"/>
    <property type="evidence" value="ECO:0007669"/>
    <property type="project" value="TreeGrafter"/>
</dbReference>
<feature type="site" description="Interaction with DNA" evidence="11">
    <location>
        <position position="474"/>
    </location>
</feature>
<dbReference type="Gene3D" id="3.30.870.10">
    <property type="entry name" value="Endonuclease Chain A"/>
    <property type="match status" value="2"/>
</dbReference>
<dbReference type="GO" id="GO:0005634">
    <property type="term" value="C:nucleus"/>
    <property type="evidence" value="ECO:0007669"/>
    <property type="project" value="UniProtKB-SubCell"/>
</dbReference>
<dbReference type="GO" id="GO:0003690">
    <property type="term" value="F:double-stranded DNA binding"/>
    <property type="evidence" value="ECO:0007669"/>
    <property type="project" value="TreeGrafter"/>
</dbReference>
<feature type="region of interest" description="Disordered" evidence="12">
    <location>
        <begin position="1"/>
        <end position="70"/>
    </location>
</feature>
<keyword evidence="14" id="KW-1185">Reference proteome</keyword>
<evidence type="ECO:0000256" key="1">
    <source>
        <dbReference type="ARBA" id="ARBA00004123"/>
    </source>
</evidence>
<proteinExistence type="inferred from homology"/>
<dbReference type="OrthoDB" id="47785at2759"/>
<dbReference type="InterPro" id="IPR010347">
    <property type="entry name" value="Tdp1"/>
</dbReference>
<feature type="compositionally biased region" description="Polar residues" evidence="12">
    <location>
        <begin position="16"/>
        <end position="31"/>
    </location>
</feature>
<feature type="active site" description="Nucleophile" evidence="9">
    <location>
        <position position="193"/>
    </location>
</feature>
<keyword evidence="4" id="KW-0227">DNA damage</keyword>
<evidence type="ECO:0000256" key="8">
    <source>
        <dbReference type="ARBA" id="ARBA00023242"/>
    </source>
</evidence>
<dbReference type="EMBL" id="KZ678133">
    <property type="protein sequence ID" value="PSN69293.1"/>
    <property type="molecule type" value="Genomic_DNA"/>
</dbReference>
<dbReference type="PANTHER" id="PTHR12415:SF0">
    <property type="entry name" value="TYROSYL-DNA PHOSPHODIESTERASE 1"/>
    <property type="match status" value="1"/>
</dbReference>
<keyword evidence="7" id="KW-0234">DNA repair</keyword>
<dbReference type="Proteomes" id="UP000240883">
    <property type="component" value="Unassembled WGS sequence"/>
</dbReference>
<evidence type="ECO:0000313" key="13">
    <source>
        <dbReference type="EMBL" id="PSN69293.1"/>
    </source>
</evidence>
<evidence type="ECO:0000256" key="5">
    <source>
        <dbReference type="ARBA" id="ARBA00022801"/>
    </source>
</evidence>
<feature type="active site" description="Proton donor/acceptor" evidence="9">
    <location>
        <position position="448"/>
    </location>
</feature>
<evidence type="ECO:0000256" key="9">
    <source>
        <dbReference type="PIRSR" id="PIRSR610347-1"/>
    </source>
</evidence>
<evidence type="ECO:0000256" key="3">
    <source>
        <dbReference type="ARBA" id="ARBA00022722"/>
    </source>
</evidence>
<feature type="compositionally biased region" description="Acidic residues" evidence="12">
    <location>
        <begin position="524"/>
        <end position="540"/>
    </location>
</feature>
<evidence type="ECO:0000256" key="12">
    <source>
        <dbReference type="SAM" id="MobiDB-lite"/>
    </source>
</evidence>
<keyword evidence="3" id="KW-0540">Nuclease</keyword>
<sequence>MVSPEPDSPPSKRQKLSNSPSANSVTDQASGTKEPLLRGLDRPISPPIGRKRQTESRLYTKGTQDGIPELRKEISTEAYGDIKESGFNHIPSPIQLTRIQDLAPVQNHDTVSLSEILGNPMIKECWNFNFLFDLDFVKQQFDSDVRELVQVKIVHGFWRNDDERKIEMLQFAERNPNFESISAYMPNPFGTHHSKMVILIRHDELAQVIVHTANMIPKDWMNMTQAVWRSPLLPVQSETSPPLDVHPIGTGERFKTDLLRYLNAYGKRLSRLVDQLVQYDFSAIRAAFIGSVPAREKPAERAPTHTSWGWQGLQEILSSIPSSNPKPTSSPPNIVTQVSSIATLGPSPTWLKNFQSALSCSSAAPNTLPKSTKPTFNIVFPTAAEIRASLDGYASGGSIHTKIQSTAQRKQLEYLQPLLCHWNPSAVSLGASSSAKARRAERGPAAPHIKTYIRFGDAERTHIDWAVLSSANLSKQAWGDVVNKKGEVWVQSYETGVVVWPELFRTADARKVVMVPVSGKDMPGLEDLDGGDGEDGEGVEGETVGAQGEMDVVGFRMPYDLPLVSYGEEEVPWCASESHMEPDWKGVVWQGY</sequence>
<dbReference type="AlphaFoldDB" id="A0A2T2NV75"/>
<dbReference type="GO" id="GO:0006281">
    <property type="term" value="P:DNA repair"/>
    <property type="evidence" value="ECO:0007669"/>
    <property type="project" value="UniProtKB-KW"/>
</dbReference>
<dbReference type="PANTHER" id="PTHR12415">
    <property type="entry name" value="TYROSYL-DNA PHOSPHODIESTERASE 1"/>
    <property type="match status" value="1"/>
</dbReference>
<dbReference type="CDD" id="cd09123">
    <property type="entry name" value="PLDc_Tdp1_2"/>
    <property type="match status" value="1"/>
</dbReference>